<protein>
    <submittedName>
        <fullName evidence="2">Enoyl-CoA hydratase/isomerase family protein</fullName>
    </submittedName>
</protein>
<evidence type="ECO:0000313" key="2">
    <source>
        <dbReference type="EMBL" id="MBO1884570.1"/>
    </source>
</evidence>
<dbReference type="Gene3D" id="3.90.226.10">
    <property type="entry name" value="2-enoyl-CoA Hydratase, Chain A, domain 1"/>
    <property type="match status" value="1"/>
</dbReference>
<reference evidence="2 3" key="1">
    <citation type="submission" date="2021-03" db="EMBL/GenBank/DDBJ databases">
        <title>Isolation and description of Capnocytophaga bilenii sp. nov., a novel Capnocytophaga species, isolated from a gingivitis subject.</title>
        <authorList>
            <person name="Antezack A."/>
            <person name="Monnet-Corti V."/>
            <person name="La Scola B."/>
        </authorList>
    </citation>
    <scope>NUCLEOTIDE SEQUENCE [LARGE SCALE GENOMIC DNA]</scope>
    <source>
        <strain evidence="2 3">Marseille-Q4570</strain>
    </source>
</reference>
<dbReference type="InterPro" id="IPR051683">
    <property type="entry name" value="Enoyl-CoA_Hydratase/Isomerase"/>
</dbReference>
<comment type="caution">
    <text evidence="2">The sequence shown here is derived from an EMBL/GenBank/DDBJ whole genome shotgun (WGS) entry which is preliminary data.</text>
</comment>
<dbReference type="InterPro" id="IPR001753">
    <property type="entry name" value="Enoyl-CoA_hydra/iso"/>
</dbReference>
<proteinExistence type="inferred from homology"/>
<dbReference type="PANTHER" id="PTHR42964:SF1">
    <property type="entry name" value="POLYKETIDE BIOSYNTHESIS ENOYL-COA HYDRATASE PKSH-RELATED"/>
    <property type="match status" value="1"/>
</dbReference>
<dbReference type="EMBL" id="JAGDYP010000007">
    <property type="protein sequence ID" value="MBO1884570.1"/>
    <property type="molecule type" value="Genomic_DNA"/>
</dbReference>
<gene>
    <name evidence="2" type="ORF">J4N46_09150</name>
</gene>
<name>A0ABS3PZ33_9FLAO</name>
<accession>A0ABS3PZ33</accession>
<evidence type="ECO:0000256" key="1">
    <source>
        <dbReference type="ARBA" id="ARBA00005254"/>
    </source>
</evidence>
<dbReference type="SUPFAM" id="SSF52096">
    <property type="entry name" value="ClpP/crotonase"/>
    <property type="match status" value="1"/>
</dbReference>
<evidence type="ECO:0000313" key="3">
    <source>
        <dbReference type="Proteomes" id="UP000681610"/>
    </source>
</evidence>
<dbReference type="PANTHER" id="PTHR42964">
    <property type="entry name" value="ENOYL-COA HYDRATASE"/>
    <property type="match status" value="1"/>
</dbReference>
<keyword evidence="3" id="KW-1185">Reference proteome</keyword>
<comment type="similarity">
    <text evidence="1">Belongs to the enoyl-CoA hydratase/isomerase family.</text>
</comment>
<dbReference type="Proteomes" id="UP000681610">
    <property type="component" value="Unassembled WGS sequence"/>
</dbReference>
<dbReference type="InterPro" id="IPR029045">
    <property type="entry name" value="ClpP/crotonase-like_dom_sf"/>
</dbReference>
<organism evidence="2 3">
    <name type="scientific">Capnocytophaga bilenii</name>
    <dbReference type="NCBI Taxonomy" id="2819369"/>
    <lineage>
        <taxon>Bacteria</taxon>
        <taxon>Pseudomonadati</taxon>
        <taxon>Bacteroidota</taxon>
        <taxon>Flavobacteriia</taxon>
        <taxon>Flavobacteriales</taxon>
        <taxon>Flavobacteriaceae</taxon>
        <taxon>Capnocytophaga</taxon>
    </lineage>
</organism>
<dbReference type="Pfam" id="PF00378">
    <property type="entry name" value="ECH_1"/>
    <property type="match status" value="1"/>
</dbReference>
<sequence>MNNHLGSLYTKIDNQLATITFGHPNANSFPSELLKRLAKEIDTLSQNEAVSIILLQSEGERAFCAGASFDELLAITNEAEGTSFFEGFAHLFLAMRRCKKLIIGRVQGKAVGGGVGLVAALDYVFATESASIKLSELSLGIGPFVIAPVILRKAGQAALNELFMAPNQWKNAYWAQQKGLFARVFENLKDMDKEIDDFIATLLKSNPLALSEMKRITWQHTDHWEKELLDNAAISGKLVLSEQTRLMLEKLKNK</sequence>
<dbReference type="CDD" id="cd06558">
    <property type="entry name" value="crotonase-like"/>
    <property type="match status" value="1"/>
</dbReference>